<accession>A0ABN7STI7</accession>
<evidence type="ECO:0000313" key="11">
    <source>
        <dbReference type="EMBL" id="CAG5105397.1"/>
    </source>
</evidence>
<dbReference type="Gene3D" id="3.30.1010.10">
    <property type="entry name" value="Phosphatidylinositol 3-kinase Catalytic Subunit, Chain A, domain 4"/>
    <property type="match status" value="1"/>
</dbReference>
<evidence type="ECO:0000256" key="2">
    <source>
        <dbReference type="ARBA" id="ARBA00022679"/>
    </source>
</evidence>
<dbReference type="InterPro" id="IPR050517">
    <property type="entry name" value="DDR_Repair_Kinase"/>
</dbReference>
<evidence type="ECO:0000256" key="1">
    <source>
        <dbReference type="ARBA" id="ARBA00012513"/>
    </source>
</evidence>
<feature type="coiled-coil region" evidence="7">
    <location>
        <begin position="2143"/>
        <end position="2170"/>
    </location>
</feature>
<dbReference type="PROSITE" id="PS51190">
    <property type="entry name" value="FATC"/>
    <property type="match status" value="1"/>
</dbReference>
<dbReference type="SMART" id="SM00146">
    <property type="entry name" value="PI3Kc"/>
    <property type="match status" value="1"/>
</dbReference>
<proteinExistence type="predicted"/>
<gene>
    <name evidence="11" type="ORF">OKIOD_LOCUS10861</name>
</gene>
<feature type="domain" description="PI3K/PI4K catalytic" evidence="9">
    <location>
        <begin position="1832"/>
        <end position="2135"/>
    </location>
</feature>
<keyword evidence="4" id="KW-0418">Kinase</keyword>
<keyword evidence="12" id="KW-1185">Reference proteome</keyword>
<dbReference type="Proteomes" id="UP001158576">
    <property type="component" value="Chromosome 1"/>
</dbReference>
<dbReference type="Pfam" id="PF02260">
    <property type="entry name" value="FATC"/>
    <property type="match status" value="1"/>
</dbReference>
<dbReference type="PANTHER" id="PTHR11139:SF119">
    <property type="entry name" value="SERINE_THREONINE-PROTEIN KINASE SMG1"/>
    <property type="match status" value="1"/>
</dbReference>
<dbReference type="Pfam" id="PF00454">
    <property type="entry name" value="PI3_PI4_kinase"/>
    <property type="match status" value="1"/>
</dbReference>
<evidence type="ECO:0000259" key="9">
    <source>
        <dbReference type="PROSITE" id="PS50290"/>
    </source>
</evidence>
<evidence type="ECO:0000256" key="3">
    <source>
        <dbReference type="ARBA" id="ARBA00022741"/>
    </source>
</evidence>
<evidence type="ECO:0000256" key="5">
    <source>
        <dbReference type="ARBA" id="ARBA00022840"/>
    </source>
</evidence>
<feature type="region of interest" description="Disordered" evidence="8">
    <location>
        <begin position="3112"/>
        <end position="3155"/>
    </location>
</feature>
<keyword evidence="7" id="KW-0175">Coiled coil</keyword>
<dbReference type="EMBL" id="OU015566">
    <property type="protein sequence ID" value="CAG5105397.1"/>
    <property type="molecule type" value="Genomic_DNA"/>
</dbReference>
<dbReference type="SUPFAM" id="SSF56112">
    <property type="entry name" value="Protein kinase-like (PK-like)"/>
    <property type="match status" value="1"/>
</dbReference>
<evidence type="ECO:0000256" key="4">
    <source>
        <dbReference type="ARBA" id="ARBA00022777"/>
    </source>
</evidence>
<feature type="compositionally biased region" description="Polar residues" evidence="8">
    <location>
        <begin position="3129"/>
        <end position="3155"/>
    </location>
</feature>
<dbReference type="InterPro" id="IPR016024">
    <property type="entry name" value="ARM-type_fold"/>
</dbReference>
<dbReference type="InterPro" id="IPR031559">
    <property type="entry name" value="SMG1"/>
</dbReference>
<dbReference type="SMART" id="SM01343">
    <property type="entry name" value="FATC"/>
    <property type="match status" value="1"/>
</dbReference>
<keyword evidence="3" id="KW-0547">Nucleotide-binding</keyword>
<evidence type="ECO:0000313" key="12">
    <source>
        <dbReference type="Proteomes" id="UP001158576"/>
    </source>
</evidence>
<evidence type="ECO:0000256" key="7">
    <source>
        <dbReference type="SAM" id="Coils"/>
    </source>
</evidence>
<name>A0ABN7STI7_OIKDI</name>
<dbReference type="InterPro" id="IPR018936">
    <property type="entry name" value="PI3/4_kinase_CS"/>
</dbReference>
<dbReference type="EC" id="2.7.11.1" evidence="1"/>
<organism evidence="11 12">
    <name type="scientific">Oikopleura dioica</name>
    <name type="common">Tunicate</name>
    <dbReference type="NCBI Taxonomy" id="34765"/>
    <lineage>
        <taxon>Eukaryota</taxon>
        <taxon>Metazoa</taxon>
        <taxon>Chordata</taxon>
        <taxon>Tunicata</taxon>
        <taxon>Appendicularia</taxon>
        <taxon>Copelata</taxon>
        <taxon>Oikopleuridae</taxon>
        <taxon>Oikopleura</taxon>
    </lineage>
</organism>
<dbReference type="SUPFAM" id="SSF48371">
    <property type="entry name" value="ARM repeat"/>
    <property type="match status" value="1"/>
</dbReference>
<feature type="domain" description="FATC" evidence="10">
    <location>
        <begin position="3180"/>
        <end position="3212"/>
    </location>
</feature>
<keyword evidence="6" id="KW-0866">Nonsense-mediated mRNA decay</keyword>
<dbReference type="PANTHER" id="PTHR11139">
    <property type="entry name" value="ATAXIA TELANGIECTASIA MUTATED ATM -RELATED"/>
    <property type="match status" value="1"/>
</dbReference>
<evidence type="ECO:0000259" key="10">
    <source>
        <dbReference type="PROSITE" id="PS51190"/>
    </source>
</evidence>
<dbReference type="SMART" id="SM01345">
    <property type="entry name" value="Rapamycin_bind"/>
    <property type="match status" value="1"/>
</dbReference>
<feature type="coiled-coil region" evidence="7">
    <location>
        <begin position="1688"/>
        <end position="1715"/>
    </location>
</feature>
<reference evidence="11 12" key="1">
    <citation type="submission" date="2021-04" db="EMBL/GenBank/DDBJ databases">
        <authorList>
            <person name="Bliznina A."/>
        </authorList>
    </citation>
    <scope>NUCLEOTIDE SEQUENCE [LARGE SCALE GENOMIC DNA]</scope>
</reference>
<dbReference type="InterPro" id="IPR003152">
    <property type="entry name" value="FATC_dom"/>
</dbReference>
<evidence type="ECO:0000256" key="8">
    <source>
        <dbReference type="SAM" id="MobiDB-lite"/>
    </source>
</evidence>
<sequence length="3212" mass="366409">MGPKDKPDDLERILRYAKKASQPDLHDRPKRYTSLENLIHFLKSTDEERASERKRLLCDNWEEIFENILKIFHESSRSRVNGVVFTEYSAEILLNLMKIIHDFDESIVVPVLNWVATQFESDDLLDHRFRENFFVFIDIFLTSRPKEHFLANMSIVIDPLVKALEEAESLQALLCILSPMISLSKSYESMFLERFEDVSDIIIGWLVEPTDDMESYMELCQSMLDLDRFWRQNMHQTVQYFDDFLKDIREFTDDAKKGYKEFEENPENWDVFATPLGNTLKQLEYRLITYKCLMRAIGLETFTKNNYFDDSFLSRQLNVIVNISNEFLTKKRFCALESLTKYVVELTCMLVSGSTSGWQQKQIPTSVLEFTRKLIDAVPESNCIMAITLVLVLIQEAPCGLPEEFATTFINELSHWKNIQHPDTVAELLGVYQSALGCSVSQVIQQSAYYCVLGELQLTLNELLRYHGATKRIEIYAIKKYMTMSNAKVDDVHDFASEQRALHSALFLVTALTEFASTKVNVLSVHEIQPSFFVLVEKELRPAMVELNYPALEFALVTALRSHCECHGHFINNFLGNTRLMNKEALHPLKKYYPRLMKFVSFLLTKKNGAFSVRDLAISWAKDIIRCVNKTELGRPDNKRGLTCVSEFEELTEATVEAAWQADRGQLLAIHRCLEYAIGAAPESVAKHVIRGVFWLSSHADHEIADSYNKLLLNIPASAMNNFTEKDFDENSRNTVLYRAWIARRALMCRPQQFKNEQFSGVMDLLLNAKDEGLFEMLERGVWWSGRETKGNLAATNQHLNFWALWDAAAFCVENRLKTPLGSNIQTLNSIEKGIRGFERSLGMPTAKLPKKSDEHVKLLLTRPRLLIAFLGNLERLFFNAYEGCVTLPTSSKSVRTFFINNKSICVKWLRGLRLSIMRVSLHCGLPADAWHHGQQLLNILVPAGRKIEIDRSNLERTLMMCAEAGIALKDESRLSGLYYWARKLDIDMNFVWLKGCARQADGKFEPAIAIYQEYLNREEDRRVANPEDDHVNTAEIFVRQQISESFLAISSWEKAQNWLESNSDYPQLGNLDYVKCMKNYDLDGIQNFDKQEVLGSCRDYLAKVPETTWRWPLMKQIADVQLVMAKVDRENRSLDTLEDVGRTMILAEGLQWPCQIKQDAIGILHGSSLVRDVKGSQKNYQSLKIRAKLAECCEIPIICRVRNQSSISCLEEGRFERTRENFNRASILFRKARLLVEKEARSNRRTVDLDIIYKIERQECKRLAALGNYRDAIMRLGHTTSERLQRQVPQLSGPHASSGFNIPADKEIGKSLLNLVSWAEKDWKNIGPELEIMATGGSRNHLCNSLAFLVTAEQNIKDKTLVRPSLLEEAKQEAVLGCLVNLASIKQPSYAKAHRALGSFCYKWGKRVIDGATKSGLVTLTPHESSIMENSLRNVIWKSEEEFQAQFSLMRDLIGRTQLIEYPEDNVDNISILQQEEQVTVKLYNQFPWLYQYGSITATMLNIWRMVSDRLFELYSRAATAYFDALRVADKDIDASLRLLRLLAKHSGGLKTVLETGLRTSSVSSWLEIVPQLFSRLHHPEPYVRNAITELLERIAQQKPDEVVFAVVVALTKADHRIEAGLRDFDSNEQKQTISSSSLSEQQASLQRIRNNLSPIVVKDVEVVVHELRRITLLWDELWLGSLTQHYSDIQRRLSRLAEEAKRLNANASLTSDQKSKMMNELQQAQMKPVLTAFQHLAQITAAKPETPMEEKFQRRYGKLIQEALNRLKSNPAPMQPALSWAPFKQLHQELLARAGKRGQLALKEISPKLAKLKDTYLPVPGRSGLTVTKFHGLLTILPTKTRPKKLHLRGGDGRTYTYLFKGLEDLHLDERIMQFLSVCNSLLPTGLSARNYSVTPLGSRSGLIGWVHGSNPFFVFYKNGKFDNKISSMCLITSKSIVQWTYLTTREAHRELVKDTPNDLIEKELWCNSTCSADFLNTQTIFSKSLAVMSMLGYVIGLGDRHLDNILFDQETGEIVHIDYNICFEKGATLRVPERVPFRLTQNMEGALGIAGLHGPFKEACEKTMRTLREGRDTLMTLLEAFVYDPLVDWTGAVDAGYAGAIYGGAAATNQPDKGEMDREIQRSLLATRLLEVRQPMIGIQEETNRHLAALIEKLEEYEVVNVKLSKEQETHKQITTASRYLDQISEGHLRTLGDRFKRYKIMQNKNQNLKELLHEKRLRLGHFQQASEQIGLNSAREIELLVDELLTPVSSMPFAAQSAEVYMKEIGQKQLSAQASDLYNQLNTTLARRHQITHRGVKMLAAYISIRQLYPKTVVNSHRINFWANAILKLENEMSIDACTSIKNAHERLLELEDSSMNGTRKRLIKAKALCLSSQIDEPREGLQAKLTEIQRRQAQQENVFADITTAMKAVEMATDDLLADLPRAELPTLQCLVKVFSQNYMKSITMEEHVATAGPKLASINSKSGDWFFEELKSLYFEQKEIATICARVFPTAVAPLNLLDIHLTSDVYTCLGKLYSEWRGYIVPEAVSLLQVEESTQLIDGIINLAYSQPLSKMISNLSSVLRSRQVDATTEQYLETAQILERHFDELCEGMGSDGNALPGLMLVKMCNDIFQDITVATEKLVSFFFDLVIPERWNHSISPAKKLIRNETYDSRYLRRLLFLRQLEALSSFFSLVRGNALSFSSQSETNPKLLSEEELAKPIKVFIANFIQEVLLGMPSYAMGRVSCALIEACGSEELSSGAIDAKDLTAVVERALKKEEEETDIVKTTAVVMNYIRNWKMFDITRRLSQRSHLINSCLKRAMLQKTSFQWLHEDVLCDQLDQANMRSRVIKDFQEILEELRNLDKAIVDIIKNTEINEQDLLKRLKWSSGTNPRVKPIEQAVLLAKEDRRTMLAENSEIAKRVERFIEGVYTFESLRLPGFESNKFDSDNLKLIETSIKIIGDYQICSNQIQPEEVTLTELTPPVLDDKTPFVPDRWRQNCRQELKVKSSNLNHSKSHSNNKIKQVKVSIKEFSNFLASLHNQRKKVLREVVKLLQEIPASNPASAKAKGWLEAYADYAESLKDLANELSSQSESIVLAERLISDTNSLLDETTKINTSLFALAEQEQANSESSEKELPPQAPSQDPSLNFGQNFRTSSAAKTEPAKNQRNQTAILILRRIQQKLDGLDPDENLQKSVSDQVDHVISEARAIHNLALMYEGWTSWV</sequence>
<dbReference type="Gene3D" id="1.10.1070.11">
    <property type="entry name" value="Phosphatidylinositol 3-/4-kinase, catalytic domain"/>
    <property type="match status" value="1"/>
</dbReference>
<dbReference type="Pfam" id="PF15785">
    <property type="entry name" value="SMG1"/>
    <property type="match status" value="1"/>
</dbReference>
<dbReference type="PROSITE" id="PS00916">
    <property type="entry name" value="PI3_4_KINASE_2"/>
    <property type="match status" value="1"/>
</dbReference>
<protein>
    <recommendedName>
        <fullName evidence="1">non-specific serine/threonine protein kinase</fullName>
        <ecNumber evidence="1">2.7.11.1</ecNumber>
    </recommendedName>
</protein>
<dbReference type="InterPro" id="IPR036940">
    <property type="entry name" value="PI3/4_kinase_cat_sf"/>
</dbReference>
<dbReference type="InterPro" id="IPR000403">
    <property type="entry name" value="PI3/4_kinase_cat_dom"/>
</dbReference>
<keyword evidence="2" id="KW-0808">Transferase</keyword>
<evidence type="ECO:0000256" key="6">
    <source>
        <dbReference type="ARBA" id="ARBA00023161"/>
    </source>
</evidence>
<dbReference type="InterPro" id="IPR011009">
    <property type="entry name" value="Kinase-like_dom_sf"/>
</dbReference>
<keyword evidence="5" id="KW-0067">ATP-binding</keyword>
<dbReference type="PROSITE" id="PS50290">
    <property type="entry name" value="PI3_4_KINASE_3"/>
    <property type="match status" value="1"/>
</dbReference>